<feature type="domain" description="AB hydrolase-1" evidence="2">
    <location>
        <begin position="99"/>
        <end position="250"/>
    </location>
</feature>
<dbReference type="GO" id="GO:0016787">
    <property type="term" value="F:hydrolase activity"/>
    <property type="evidence" value="ECO:0007669"/>
    <property type="project" value="UniProtKB-KW"/>
</dbReference>
<keyword evidence="1" id="KW-1133">Transmembrane helix</keyword>
<dbReference type="InterPro" id="IPR000073">
    <property type="entry name" value="AB_hydrolase_1"/>
</dbReference>
<reference evidence="3 4" key="1">
    <citation type="submission" date="2024-06" db="EMBL/GenBank/DDBJ databases">
        <authorList>
            <person name="Woo H."/>
        </authorList>
    </citation>
    <scope>NUCLEOTIDE SEQUENCE [LARGE SCALE GENOMIC DNA]</scope>
    <source>
        <strain evidence="3 4">Si-c</strain>
    </source>
</reference>
<dbReference type="Gene3D" id="3.40.50.1820">
    <property type="entry name" value="alpha/beta hydrolase"/>
    <property type="match status" value="1"/>
</dbReference>
<protein>
    <submittedName>
        <fullName evidence="3">Alpha/beta hydrolase</fullName>
    </submittedName>
</protein>
<keyword evidence="1" id="KW-0472">Membrane</keyword>
<gene>
    <name evidence="3" type="ORF">ABQJ54_12815</name>
</gene>
<evidence type="ECO:0000256" key="1">
    <source>
        <dbReference type="SAM" id="Phobius"/>
    </source>
</evidence>
<name>A0ABV3QFM9_9GAMM</name>
<evidence type="ECO:0000313" key="3">
    <source>
        <dbReference type="EMBL" id="MEW9572633.1"/>
    </source>
</evidence>
<dbReference type="RefSeq" id="WP_367854700.1">
    <property type="nucleotide sequence ID" value="NZ_JBFOHK010000003.1"/>
</dbReference>
<dbReference type="InterPro" id="IPR029058">
    <property type="entry name" value="AB_hydrolase_fold"/>
</dbReference>
<evidence type="ECO:0000259" key="2">
    <source>
        <dbReference type="Pfam" id="PF12697"/>
    </source>
</evidence>
<organism evidence="3 4">
    <name type="scientific">Rhodanobacter lycopersici</name>
    <dbReference type="NCBI Taxonomy" id="3162487"/>
    <lineage>
        <taxon>Bacteria</taxon>
        <taxon>Pseudomonadati</taxon>
        <taxon>Pseudomonadota</taxon>
        <taxon>Gammaproteobacteria</taxon>
        <taxon>Lysobacterales</taxon>
        <taxon>Rhodanobacteraceae</taxon>
        <taxon>Rhodanobacter</taxon>
    </lineage>
</organism>
<accession>A0ABV3QFM9</accession>
<keyword evidence="3" id="KW-0378">Hydrolase</keyword>
<keyword evidence="1" id="KW-0812">Transmembrane</keyword>
<dbReference type="EMBL" id="JBFOHK010000003">
    <property type="protein sequence ID" value="MEW9572633.1"/>
    <property type="molecule type" value="Genomic_DNA"/>
</dbReference>
<dbReference type="Pfam" id="PF12697">
    <property type="entry name" value="Abhydrolase_6"/>
    <property type="match status" value="1"/>
</dbReference>
<keyword evidence="4" id="KW-1185">Reference proteome</keyword>
<comment type="caution">
    <text evidence="3">The sequence shown here is derived from an EMBL/GenBank/DDBJ whole genome shotgun (WGS) entry which is preliminary data.</text>
</comment>
<sequence>MQHRRESGRRIFPRSRNILWIFVAAVVVLYFALPAALLRWSLDRLIFSAQSNGRTHEDQRFDVAVSPGTTVVVRRYGDARQACAFFFPGQHGGIGTYERTLFPLIRGAGADVYAISYPGQDGAQGYSHRDLLPAQLAMAISQVSKAVRCDMGRSVFVGRSLGATVALVEASKFRPRGVLVDGLGADLPSVVRAWISRHPALVGWQMLPVRALLGRPDYAAAPLFGQIPSVPVSVFQGTADTVTPYALARSATLGHSNVTFATVDGATHQDTYLLAGDAYVRSLCLLLDADSSRSR</sequence>
<dbReference type="Proteomes" id="UP001556220">
    <property type="component" value="Unassembled WGS sequence"/>
</dbReference>
<dbReference type="SUPFAM" id="SSF53474">
    <property type="entry name" value="alpha/beta-Hydrolases"/>
    <property type="match status" value="1"/>
</dbReference>
<feature type="transmembrane region" description="Helical" evidence="1">
    <location>
        <begin position="20"/>
        <end position="42"/>
    </location>
</feature>
<proteinExistence type="predicted"/>
<evidence type="ECO:0000313" key="4">
    <source>
        <dbReference type="Proteomes" id="UP001556220"/>
    </source>
</evidence>